<keyword evidence="1" id="KW-0472">Membrane</keyword>
<reference evidence="2" key="1">
    <citation type="submission" date="2023-06" db="EMBL/GenBank/DDBJ databases">
        <title>Genomic of Parafulvivirga corallium.</title>
        <authorList>
            <person name="Wang G."/>
        </authorList>
    </citation>
    <scope>NUCLEOTIDE SEQUENCE</scope>
    <source>
        <strain evidence="2">BMA10</strain>
    </source>
</reference>
<feature type="transmembrane region" description="Helical" evidence="1">
    <location>
        <begin position="76"/>
        <end position="97"/>
    </location>
</feature>
<feature type="transmembrane region" description="Helical" evidence="1">
    <location>
        <begin position="146"/>
        <end position="164"/>
    </location>
</feature>
<feature type="transmembrane region" description="Helical" evidence="1">
    <location>
        <begin position="176"/>
        <end position="203"/>
    </location>
</feature>
<keyword evidence="1" id="KW-0812">Transmembrane</keyword>
<dbReference type="Pfam" id="PF11028">
    <property type="entry name" value="TMEM260-like"/>
    <property type="match status" value="1"/>
</dbReference>
<protein>
    <submittedName>
        <fullName evidence="2">DUF2723 domain-containing protein</fullName>
    </submittedName>
</protein>
<feature type="transmembrane region" description="Helical" evidence="1">
    <location>
        <begin position="529"/>
        <end position="550"/>
    </location>
</feature>
<dbReference type="PANTHER" id="PTHR16214:SF3">
    <property type="entry name" value="TRANSMEMBRANE PROTEIN 260"/>
    <property type="match status" value="1"/>
</dbReference>
<evidence type="ECO:0000313" key="2">
    <source>
        <dbReference type="EMBL" id="MDN5200765.1"/>
    </source>
</evidence>
<feature type="transmembrane region" description="Helical" evidence="1">
    <location>
        <begin position="117"/>
        <end position="134"/>
    </location>
</feature>
<feature type="transmembrane region" description="Helical" evidence="1">
    <location>
        <begin position="12"/>
        <end position="33"/>
    </location>
</feature>
<name>A0ABT8KJ85_9BACT</name>
<organism evidence="2 3">
    <name type="scientific">Splendidivirga corallicola</name>
    <dbReference type="NCBI Taxonomy" id="3051826"/>
    <lineage>
        <taxon>Bacteria</taxon>
        <taxon>Pseudomonadati</taxon>
        <taxon>Bacteroidota</taxon>
        <taxon>Cytophagia</taxon>
        <taxon>Cytophagales</taxon>
        <taxon>Splendidivirgaceae</taxon>
        <taxon>Splendidivirga</taxon>
    </lineage>
</organism>
<gene>
    <name evidence="2" type="ORF">QQ008_05320</name>
</gene>
<keyword evidence="3" id="KW-1185">Reference proteome</keyword>
<dbReference type="Proteomes" id="UP001172082">
    <property type="component" value="Unassembled WGS sequence"/>
</dbReference>
<keyword evidence="1" id="KW-1133">Transmembrane helix</keyword>
<feature type="transmembrane region" description="Helical" evidence="1">
    <location>
        <begin position="476"/>
        <end position="492"/>
    </location>
</feature>
<dbReference type="PANTHER" id="PTHR16214">
    <property type="entry name" value="TRANSMEMBRANE PROTEIN 260"/>
    <property type="match status" value="1"/>
</dbReference>
<feature type="transmembrane region" description="Helical" evidence="1">
    <location>
        <begin position="53"/>
        <end position="69"/>
    </location>
</feature>
<feature type="transmembrane region" description="Helical" evidence="1">
    <location>
        <begin position="255"/>
        <end position="278"/>
    </location>
</feature>
<evidence type="ECO:0000313" key="3">
    <source>
        <dbReference type="Proteomes" id="UP001172082"/>
    </source>
</evidence>
<dbReference type="InterPro" id="IPR021280">
    <property type="entry name" value="TMEM260-like"/>
</dbReference>
<sequence>MKKEIASILSGWLIFAVALITYTLTLEPTASFWDSGEFISAAYKLQIPHAPGAPLYLLVGKMFSFLSFGDVSQVAFWVNMVSAISSALTVMFLFWSIVMLGRKILKIQKGKETGNQFSLLIAAASIGALAYAFSDSFWFSAVEAEVYALSSFFSAFVFWAILKWDLFDDDQKANKWLILIAYMIGLSIGIHPLNLLTIPALCLVYYFKKYPFNRIGLFITIGISAVIIWVLLFGIRIGLTTLAKQFEILFVNNFGLPFGVGAAFVTVSIIAFLIYGIIYSTKRKKIRLNTALLALTFVLIGYSSYSLIVIRSNFNPPLDPTNPEDVPSFVSYLNMEQYPTRPLFYGPNFTADIVDQKKGAPVYVKGEKKYEVPAHKFDIVYDPADSNFLPRVYSQEDHHVAAYRKILDLAPGEKPSFADNLKFMFQHQLGHMYWRYFLWNFSGKESDVQNANWLAVWDSNKQLPSGMAHDKARNNFYMFPLLLGLIGLFFSFRKDLKSSLVVMTLFLMTGAILVLYLNPPPIEPRERDYIYVASFFAFCIWIGIGVISIGEFVGRYIRHAKLVPALTFVVTLIVPGIMLFEGWDDHDRSNRYYSVDAAYNTLASCPPNAILFTGGDNDTYSLWYLQEVEGFRRDVRVIVGTYFNADWNIDQMTRKAYASEVLPFSFEKQDFKRGTNDYVYLNADPKFESGVDLKQYLKLVKDQHPALVNKTSNGDTFTITPTRTFKINVNKENVLAKNALSKDNVQYLQDSMEIKIKKNGIYKGDLMLLDLIAHNNWERPICFTFTGAATTGLEIDNYLVQRGFTYQLLPVRNSDPNEELVDTEAMYTNMMENAKWRELDNKDVYYNAYYRNQMLNPRSNFNTLAQSLIRKGKLDRARDVLKRSLDAIPDDTIPYDINSAQSVSLLLNVGEDETAKHMATTMSDRADEALTYYYIKNPDAIQNIRQNLVTLNFLTQAFKASGKLEEAALFEERFMKHYQKFNNL</sequence>
<feature type="transmembrane region" description="Helical" evidence="1">
    <location>
        <begin position="215"/>
        <end position="235"/>
    </location>
</feature>
<comment type="caution">
    <text evidence="2">The sequence shown here is derived from an EMBL/GenBank/DDBJ whole genome shotgun (WGS) entry which is preliminary data.</text>
</comment>
<feature type="transmembrane region" description="Helical" evidence="1">
    <location>
        <begin position="499"/>
        <end position="517"/>
    </location>
</feature>
<dbReference type="EMBL" id="JAUJEA010000001">
    <property type="protein sequence ID" value="MDN5200765.1"/>
    <property type="molecule type" value="Genomic_DNA"/>
</dbReference>
<feature type="transmembrane region" description="Helical" evidence="1">
    <location>
        <begin position="562"/>
        <end position="583"/>
    </location>
</feature>
<proteinExistence type="predicted"/>
<evidence type="ECO:0000256" key="1">
    <source>
        <dbReference type="SAM" id="Phobius"/>
    </source>
</evidence>
<accession>A0ABT8KJ85</accession>
<dbReference type="InterPro" id="IPR052724">
    <property type="entry name" value="GT117_domain-containing"/>
</dbReference>
<dbReference type="RefSeq" id="WP_346750785.1">
    <property type="nucleotide sequence ID" value="NZ_JAUJEA010000001.1"/>
</dbReference>
<feature type="transmembrane region" description="Helical" evidence="1">
    <location>
        <begin position="290"/>
        <end position="310"/>
    </location>
</feature>